<keyword evidence="6" id="KW-0067">ATP-binding</keyword>
<dbReference type="Proteomes" id="UP000078561">
    <property type="component" value="Unassembled WGS sequence"/>
</dbReference>
<dbReference type="InterPro" id="IPR050591">
    <property type="entry name" value="GSK-3"/>
</dbReference>
<evidence type="ECO:0000256" key="4">
    <source>
        <dbReference type="ARBA" id="ARBA00022741"/>
    </source>
</evidence>
<dbReference type="PANTHER" id="PTHR24057:SF0">
    <property type="entry name" value="PROTEIN KINASE SHAGGY-RELATED"/>
    <property type="match status" value="1"/>
</dbReference>
<evidence type="ECO:0000256" key="1">
    <source>
        <dbReference type="ARBA" id="ARBA00005527"/>
    </source>
</evidence>
<dbReference type="GO" id="GO:0005634">
    <property type="term" value="C:nucleus"/>
    <property type="evidence" value="ECO:0007669"/>
    <property type="project" value="TreeGrafter"/>
</dbReference>
<dbReference type="SUPFAM" id="SSF56112">
    <property type="entry name" value="Protein kinase-like (PK-like)"/>
    <property type="match status" value="1"/>
</dbReference>
<evidence type="ECO:0000256" key="3">
    <source>
        <dbReference type="ARBA" id="ARBA00022679"/>
    </source>
</evidence>
<dbReference type="FunFam" id="1.10.510.10:FF:000055">
    <property type="entry name" value="Glycogen synthase kinase-3 beta"/>
    <property type="match status" value="1"/>
</dbReference>
<dbReference type="FunFam" id="3.30.200.20:FF:000009">
    <property type="entry name" value="Glycogen synthase kinase-3 beta"/>
    <property type="match status" value="1"/>
</dbReference>
<name>A0A163JFX9_ABSGL</name>
<dbReference type="InterPro" id="IPR011009">
    <property type="entry name" value="Kinase-like_dom_sf"/>
</dbReference>
<keyword evidence="4" id="KW-0547">Nucleotide-binding</keyword>
<dbReference type="GO" id="GO:0004674">
    <property type="term" value="F:protein serine/threonine kinase activity"/>
    <property type="evidence" value="ECO:0007669"/>
    <property type="project" value="UniProtKB-KW"/>
</dbReference>
<dbReference type="GO" id="GO:0005524">
    <property type="term" value="F:ATP binding"/>
    <property type="evidence" value="ECO:0007669"/>
    <property type="project" value="UniProtKB-KW"/>
</dbReference>
<protein>
    <recommendedName>
        <fullName evidence="7">Protein kinase domain-containing protein</fullName>
    </recommendedName>
</protein>
<dbReference type="CDD" id="cd14137">
    <property type="entry name" value="STKc_GSK3"/>
    <property type="match status" value="1"/>
</dbReference>
<comment type="similarity">
    <text evidence="1">Belongs to the protein kinase superfamily. CMGC Ser/Thr protein kinase family. GSK-3 subfamily.</text>
</comment>
<sequence>MAHGPMSGLKITGETDPHKVLKVAAKDGRTDQDINLHYSNYKVAGNGSFGVVYQAKLLRTGEDVAIKKVLQDRRFKNRELQIMRSVWHPNIVALKAFFYSNGDGKKDEVYLNLVLEYVPETVYRATRQYAKAKQPMPTLYVKLYTYQLLRSLAYIHSLGICHRDIKPQNLLLDPASGILKLCDFGSAKTLVPGEPNVSYICSRYYRAPELIFGATTYTVAIDIWSAGCVMAELMLCQPLFPGESGIDQLVEIIKVLGTPTKEQLLAMNPNYTEHRFPQINSHPFSKVFRSRTPPEAVEFVDLLLRYTPSSRLTAIDALAHPFFDELRDPNTKLTQDKALPPLFNFTEHELSIRPELNSKLVPSHCESELLSRGIDIHNFQPISLDDIKRRAAVH</sequence>
<dbReference type="PROSITE" id="PS50011">
    <property type="entry name" value="PROTEIN_KINASE_DOM"/>
    <property type="match status" value="1"/>
</dbReference>
<keyword evidence="3" id="KW-0808">Transferase</keyword>
<dbReference type="Gene3D" id="3.30.200.20">
    <property type="entry name" value="Phosphorylase Kinase, domain 1"/>
    <property type="match status" value="1"/>
</dbReference>
<feature type="domain" description="Protein kinase" evidence="7">
    <location>
        <begin position="38"/>
        <end position="323"/>
    </location>
</feature>
<dbReference type="PANTHER" id="PTHR24057">
    <property type="entry name" value="GLYCOGEN SYNTHASE KINASE-3 ALPHA"/>
    <property type="match status" value="1"/>
</dbReference>
<evidence type="ECO:0000256" key="5">
    <source>
        <dbReference type="ARBA" id="ARBA00022777"/>
    </source>
</evidence>
<gene>
    <name evidence="8" type="primary">ABSGL_06858.1 scaffold 8678</name>
</gene>
<accession>A0A163JFX9</accession>
<evidence type="ECO:0000313" key="9">
    <source>
        <dbReference type="Proteomes" id="UP000078561"/>
    </source>
</evidence>
<dbReference type="FunCoup" id="A0A163JFX9">
    <property type="interactions" value="584"/>
</dbReference>
<evidence type="ECO:0000256" key="6">
    <source>
        <dbReference type="ARBA" id="ARBA00022840"/>
    </source>
</evidence>
<dbReference type="InParanoid" id="A0A163JFX9"/>
<dbReference type="PROSITE" id="PS00108">
    <property type="entry name" value="PROTEIN_KINASE_ST"/>
    <property type="match status" value="1"/>
</dbReference>
<dbReference type="InterPro" id="IPR008271">
    <property type="entry name" value="Ser/Thr_kinase_AS"/>
</dbReference>
<evidence type="ECO:0000313" key="8">
    <source>
        <dbReference type="EMBL" id="SAM01121.1"/>
    </source>
</evidence>
<organism evidence="8">
    <name type="scientific">Absidia glauca</name>
    <name type="common">Pin mould</name>
    <dbReference type="NCBI Taxonomy" id="4829"/>
    <lineage>
        <taxon>Eukaryota</taxon>
        <taxon>Fungi</taxon>
        <taxon>Fungi incertae sedis</taxon>
        <taxon>Mucoromycota</taxon>
        <taxon>Mucoromycotina</taxon>
        <taxon>Mucoromycetes</taxon>
        <taxon>Mucorales</taxon>
        <taxon>Cunninghamellaceae</taxon>
        <taxon>Absidia</taxon>
    </lineage>
</organism>
<keyword evidence="9" id="KW-1185">Reference proteome</keyword>
<dbReference type="GO" id="GO:0004712">
    <property type="term" value="F:protein serine/threonine/tyrosine kinase activity"/>
    <property type="evidence" value="ECO:0007669"/>
    <property type="project" value="TreeGrafter"/>
</dbReference>
<dbReference type="Gene3D" id="1.10.510.10">
    <property type="entry name" value="Transferase(Phosphotransferase) domain 1"/>
    <property type="match status" value="1"/>
</dbReference>
<dbReference type="InterPro" id="IPR039192">
    <property type="entry name" value="STKc_GSK3"/>
</dbReference>
<proteinExistence type="inferred from homology"/>
<dbReference type="STRING" id="4829.A0A163JFX9"/>
<keyword evidence="5" id="KW-0418">Kinase</keyword>
<dbReference type="GO" id="GO:0030154">
    <property type="term" value="P:cell differentiation"/>
    <property type="evidence" value="ECO:0007669"/>
    <property type="project" value="TreeGrafter"/>
</dbReference>
<evidence type="ECO:0000256" key="2">
    <source>
        <dbReference type="ARBA" id="ARBA00022527"/>
    </source>
</evidence>
<dbReference type="GO" id="GO:0005737">
    <property type="term" value="C:cytoplasm"/>
    <property type="evidence" value="ECO:0007669"/>
    <property type="project" value="TreeGrafter"/>
</dbReference>
<dbReference type="GO" id="GO:0007165">
    <property type="term" value="P:signal transduction"/>
    <property type="evidence" value="ECO:0007669"/>
    <property type="project" value="TreeGrafter"/>
</dbReference>
<evidence type="ECO:0000259" key="7">
    <source>
        <dbReference type="PROSITE" id="PS50011"/>
    </source>
</evidence>
<dbReference type="EMBL" id="LT553503">
    <property type="protein sequence ID" value="SAM01121.1"/>
    <property type="molecule type" value="Genomic_DNA"/>
</dbReference>
<reference evidence="8" key="1">
    <citation type="submission" date="2016-04" db="EMBL/GenBank/DDBJ databases">
        <authorList>
            <person name="Evans L.H."/>
            <person name="Alamgir A."/>
            <person name="Owens N."/>
            <person name="Weber N.D."/>
            <person name="Virtaneva K."/>
            <person name="Barbian K."/>
            <person name="Babar A."/>
            <person name="Rosenke K."/>
        </authorList>
    </citation>
    <scope>NUCLEOTIDE SEQUENCE [LARGE SCALE GENOMIC DNA]</scope>
    <source>
        <strain evidence="8">CBS 101.48</strain>
    </source>
</reference>
<dbReference type="InterPro" id="IPR000719">
    <property type="entry name" value="Prot_kinase_dom"/>
</dbReference>
<keyword evidence="2" id="KW-0723">Serine/threonine-protein kinase</keyword>
<dbReference type="AlphaFoldDB" id="A0A163JFX9"/>
<dbReference type="SMART" id="SM00220">
    <property type="entry name" value="S_TKc"/>
    <property type="match status" value="1"/>
</dbReference>
<dbReference type="OMA" id="CLHAFFD"/>
<dbReference type="OrthoDB" id="272141at2759"/>
<dbReference type="Pfam" id="PF00069">
    <property type="entry name" value="Pkinase"/>
    <property type="match status" value="1"/>
</dbReference>